<dbReference type="Proteomes" id="UP000078419">
    <property type="component" value="Unassembled WGS sequence"/>
</dbReference>
<accession>A0AA45USX3</accession>
<gene>
    <name evidence="1" type="ORF">ANAPC1_00370</name>
</gene>
<dbReference type="EMBL" id="FLLR01000009">
    <property type="protein sequence ID" value="SBO14028.1"/>
    <property type="molecule type" value="Genomic_DNA"/>
</dbReference>
<reference evidence="2" key="1">
    <citation type="submission" date="2016-03" db="EMBL/GenBank/DDBJ databases">
        <authorList>
            <person name="Loux Valentin"/>
        </authorList>
    </citation>
    <scope>NUCLEOTIDE SEQUENCE [LARGE SCALE GENOMIC DNA]</scope>
    <source>
        <strain evidence="2">C1</strain>
    </source>
</reference>
<evidence type="ECO:0000313" key="1">
    <source>
        <dbReference type="EMBL" id="SBO14028.1"/>
    </source>
</evidence>
<name>A0AA45USX3_ANAPH</name>
<proteinExistence type="predicted"/>
<organism evidence="1 2">
    <name type="scientific">Anaplasma phagocytophilum</name>
    <name type="common">Ehrlichia phagocytophila</name>
    <dbReference type="NCBI Taxonomy" id="948"/>
    <lineage>
        <taxon>Bacteria</taxon>
        <taxon>Pseudomonadati</taxon>
        <taxon>Pseudomonadota</taxon>
        <taxon>Alphaproteobacteria</taxon>
        <taxon>Rickettsiales</taxon>
        <taxon>Anaplasmataceae</taxon>
        <taxon>Anaplasma</taxon>
        <taxon>phagocytophilum group</taxon>
    </lineage>
</organism>
<sequence>MSRASAYLSRMSEGAKYYKGVIEIRGGLNILSAFDLGLKSRTRHTIHVSNINCAARVLDHPKFYRMLS</sequence>
<comment type="caution">
    <text evidence="1">The sequence shown here is derived from an EMBL/GenBank/DDBJ whole genome shotgun (WGS) entry which is preliminary data.</text>
</comment>
<dbReference type="AlphaFoldDB" id="A0AA45USX3"/>
<protein>
    <submittedName>
        <fullName evidence="1">Uncharacterized protein</fullName>
    </submittedName>
</protein>
<evidence type="ECO:0000313" key="2">
    <source>
        <dbReference type="Proteomes" id="UP000078419"/>
    </source>
</evidence>